<protein>
    <submittedName>
        <fullName evidence="1">Methyltransferase domain-containing protein</fullName>
    </submittedName>
</protein>
<dbReference type="EMBL" id="SMLK01000002">
    <property type="protein sequence ID" value="TFZ03817.1"/>
    <property type="molecule type" value="Genomic_DNA"/>
</dbReference>
<dbReference type="GO" id="GO:0032259">
    <property type="term" value="P:methylation"/>
    <property type="evidence" value="ECO:0007669"/>
    <property type="project" value="UniProtKB-KW"/>
</dbReference>
<sequence>MSAAPEASDSADGGLVAFLAEVADHVAQHRPALTPLLDVFVQEAKFARQSIDARLRELPPGAAILEVGAGLMLMSCHLRALGYEVHALEPIGHGFSGFAELQDVVLAFARSRGVGPRVLPIPVEDLQEVSRYDFAFSLNVMEHVGSVPEAIACVGRALRPGASYLFICPNYLFPYEPHFNMPTLGSKRLTEKVLGRRILASKAVPDPQGTWHSLNWINVLQVGRVCRKHTDLACSFDRTLLATFFERAAHDPGFAARRGEAIAWVASAIVRSGLSRALRFLPAALQPVMKCTLTKAGA</sequence>
<dbReference type="GO" id="GO:0008168">
    <property type="term" value="F:methyltransferase activity"/>
    <property type="evidence" value="ECO:0007669"/>
    <property type="project" value="UniProtKB-KW"/>
</dbReference>
<reference evidence="1 2" key="1">
    <citation type="submission" date="2019-03" db="EMBL/GenBank/DDBJ databases">
        <title>Ramlibacter sp. 18x22-1, whole genome shotgun sequence.</title>
        <authorList>
            <person name="Zhang X."/>
            <person name="Feng G."/>
            <person name="Zhu H."/>
        </authorList>
    </citation>
    <scope>NUCLEOTIDE SEQUENCE [LARGE SCALE GENOMIC DNA]</scope>
    <source>
        <strain evidence="1 2">18x22-1</strain>
    </source>
</reference>
<comment type="caution">
    <text evidence="1">The sequence shown here is derived from an EMBL/GenBank/DDBJ whole genome shotgun (WGS) entry which is preliminary data.</text>
</comment>
<evidence type="ECO:0000313" key="2">
    <source>
        <dbReference type="Proteomes" id="UP000297839"/>
    </source>
</evidence>
<proteinExistence type="predicted"/>
<dbReference type="AlphaFoldDB" id="A0A4Z0BWU7"/>
<dbReference type="Proteomes" id="UP000297839">
    <property type="component" value="Unassembled WGS sequence"/>
</dbReference>
<keyword evidence="1" id="KW-0489">Methyltransferase</keyword>
<dbReference type="Pfam" id="PF13489">
    <property type="entry name" value="Methyltransf_23"/>
    <property type="match status" value="1"/>
</dbReference>
<dbReference type="InterPro" id="IPR029063">
    <property type="entry name" value="SAM-dependent_MTases_sf"/>
</dbReference>
<dbReference type="OrthoDB" id="7260171at2"/>
<accession>A0A4Z0BWU7</accession>
<gene>
    <name evidence="1" type="ORF">EZ216_09195</name>
</gene>
<keyword evidence="1" id="KW-0808">Transferase</keyword>
<name>A0A4Z0BWU7_9BURK</name>
<dbReference type="SUPFAM" id="SSF53335">
    <property type="entry name" value="S-adenosyl-L-methionine-dependent methyltransferases"/>
    <property type="match status" value="1"/>
</dbReference>
<organism evidence="1 2">
    <name type="scientific">Ramlibacter humi</name>
    <dbReference type="NCBI Taxonomy" id="2530451"/>
    <lineage>
        <taxon>Bacteria</taxon>
        <taxon>Pseudomonadati</taxon>
        <taxon>Pseudomonadota</taxon>
        <taxon>Betaproteobacteria</taxon>
        <taxon>Burkholderiales</taxon>
        <taxon>Comamonadaceae</taxon>
        <taxon>Ramlibacter</taxon>
    </lineage>
</organism>
<dbReference type="Gene3D" id="3.40.50.150">
    <property type="entry name" value="Vaccinia Virus protein VP39"/>
    <property type="match status" value="1"/>
</dbReference>
<evidence type="ECO:0000313" key="1">
    <source>
        <dbReference type="EMBL" id="TFZ03817.1"/>
    </source>
</evidence>
<keyword evidence="2" id="KW-1185">Reference proteome</keyword>